<dbReference type="Pfam" id="PF03704">
    <property type="entry name" value="BTAD"/>
    <property type="match status" value="1"/>
</dbReference>
<dbReference type="InterPro" id="IPR011990">
    <property type="entry name" value="TPR-like_helical_dom_sf"/>
</dbReference>
<dbReference type="SUPFAM" id="SSF55073">
    <property type="entry name" value="Nucleotide cyclase"/>
    <property type="match status" value="1"/>
</dbReference>
<protein>
    <submittedName>
        <fullName evidence="2">BTAD domain-containing putative transcriptional regulator</fullName>
    </submittedName>
</protein>
<reference evidence="2 3" key="1">
    <citation type="submission" date="2022-11" db="EMBL/GenBank/DDBJ databases">
        <authorList>
            <person name="Caiyu Z."/>
        </authorList>
    </citation>
    <scope>NUCLEOTIDE SEQUENCE [LARGE SCALE GENOMIC DNA]</scope>
    <source>
        <strain evidence="2 3">YR-4</strain>
    </source>
</reference>
<evidence type="ECO:0000313" key="2">
    <source>
        <dbReference type="EMBL" id="MCY1714661.1"/>
    </source>
</evidence>
<dbReference type="SUPFAM" id="SSF48452">
    <property type="entry name" value="TPR-like"/>
    <property type="match status" value="1"/>
</dbReference>
<dbReference type="Proteomes" id="UP001082703">
    <property type="component" value="Unassembled WGS sequence"/>
</dbReference>
<name>A0ABT4BUT6_9FIRM</name>
<gene>
    <name evidence="2" type="ORF">OUY18_10385</name>
</gene>
<dbReference type="SUPFAM" id="SSF46894">
    <property type="entry name" value="C-terminal effector domain of the bipartite response regulators"/>
    <property type="match status" value="1"/>
</dbReference>
<dbReference type="Gene3D" id="3.30.70.270">
    <property type="match status" value="1"/>
</dbReference>
<dbReference type="InterPro" id="IPR005158">
    <property type="entry name" value="BTAD"/>
</dbReference>
<dbReference type="PANTHER" id="PTHR35807">
    <property type="entry name" value="TRANSCRIPTIONAL REGULATOR REDD-RELATED"/>
    <property type="match status" value="1"/>
</dbReference>
<comment type="caution">
    <text evidence="2">The sequence shown here is derived from an EMBL/GenBank/DDBJ whole genome shotgun (WGS) entry which is preliminary data.</text>
</comment>
<sequence length="404" mass="47246">MQPDTFSQQRIEVNMLGEFSITINGHQLTNLKGRTKRVWMLIEYLLANRHKDISTDKLIEILWPEDECKDPLNALKNLVYRARELLKELSRNSRAEYIQYIRNTYSWNNSYPCLIDTEQLVEFMKQGADEAKDIQSRILAYKNALALYRGEFLPKSAYSNWVISMSAYYANLYNECVLRTCRLLIDERRFEEVIEICETALTHAPLEESIHKMLLYGYLSTGRRNQALDHYNYVIDLFYKELGVDISESMRSLYKQLINSINNIELDLSVIKNDLKEAAEINGAYYCDYEAFKSVYRIQARTVARTGNSVYIVLFTLNDLEGGVPKPRIAKLAAERLKMTIMESLRKGDVVAAYSNTQFIVMLPLINYENAEIVTDRILQRFRFRYRRENIKITTRINALDSQQ</sequence>
<evidence type="ECO:0000313" key="3">
    <source>
        <dbReference type="Proteomes" id="UP001082703"/>
    </source>
</evidence>
<dbReference type="InterPro" id="IPR036388">
    <property type="entry name" value="WH-like_DNA-bd_sf"/>
</dbReference>
<dbReference type="InterPro" id="IPR043128">
    <property type="entry name" value="Rev_trsase/Diguanyl_cyclase"/>
</dbReference>
<proteinExistence type="predicted"/>
<dbReference type="Gene3D" id="1.10.10.10">
    <property type="entry name" value="Winged helix-like DNA-binding domain superfamily/Winged helix DNA-binding domain"/>
    <property type="match status" value="1"/>
</dbReference>
<keyword evidence="3" id="KW-1185">Reference proteome</keyword>
<dbReference type="EMBL" id="JAPOHA010000010">
    <property type="protein sequence ID" value="MCY1714661.1"/>
    <property type="molecule type" value="Genomic_DNA"/>
</dbReference>
<dbReference type="RefSeq" id="WP_268058717.1">
    <property type="nucleotide sequence ID" value="NZ_JAPOHA010000010.1"/>
</dbReference>
<accession>A0ABT4BUT6</accession>
<dbReference type="InterPro" id="IPR000160">
    <property type="entry name" value="GGDEF_dom"/>
</dbReference>
<dbReference type="InterPro" id="IPR051677">
    <property type="entry name" value="AfsR-DnrI-RedD_regulator"/>
</dbReference>
<dbReference type="InterPro" id="IPR016032">
    <property type="entry name" value="Sig_transdc_resp-reg_C-effctor"/>
</dbReference>
<dbReference type="InterPro" id="IPR029787">
    <property type="entry name" value="Nucleotide_cyclase"/>
</dbReference>
<organism evidence="2 3">
    <name type="scientific">Caproiciproducens galactitolivorans</name>
    <dbReference type="NCBI Taxonomy" id="642589"/>
    <lineage>
        <taxon>Bacteria</taxon>
        <taxon>Bacillati</taxon>
        <taxon>Bacillota</taxon>
        <taxon>Clostridia</taxon>
        <taxon>Eubacteriales</taxon>
        <taxon>Acutalibacteraceae</taxon>
        <taxon>Caproiciproducens</taxon>
    </lineage>
</organism>
<dbReference type="Gene3D" id="1.25.40.10">
    <property type="entry name" value="Tetratricopeptide repeat domain"/>
    <property type="match status" value="1"/>
</dbReference>
<dbReference type="PROSITE" id="PS50887">
    <property type="entry name" value="GGDEF"/>
    <property type="match status" value="1"/>
</dbReference>
<evidence type="ECO:0000259" key="1">
    <source>
        <dbReference type="PROSITE" id="PS50887"/>
    </source>
</evidence>
<dbReference type="SMART" id="SM01043">
    <property type="entry name" value="BTAD"/>
    <property type="match status" value="1"/>
</dbReference>
<feature type="domain" description="GGDEF" evidence="1">
    <location>
        <begin position="308"/>
        <end position="404"/>
    </location>
</feature>